<name>A0ABR3FLA1_9AGAR</name>
<reference evidence="2 3" key="1">
    <citation type="submission" date="2024-02" db="EMBL/GenBank/DDBJ databases">
        <title>A draft genome for the cacao thread blight pathogen Marasmius crinis-equi.</title>
        <authorList>
            <person name="Cohen S.P."/>
            <person name="Baruah I.K."/>
            <person name="Amoako-Attah I."/>
            <person name="Bukari Y."/>
            <person name="Meinhardt L.W."/>
            <person name="Bailey B.A."/>
        </authorList>
    </citation>
    <scope>NUCLEOTIDE SEQUENCE [LARGE SCALE GENOMIC DNA]</scope>
    <source>
        <strain evidence="2 3">GH-76</strain>
    </source>
</reference>
<comment type="caution">
    <text evidence="2">The sequence shown here is derived from an EMBL/GenBank/DDBJ whole genome shotgun (WGS) entry which is preliminary data.</text>
</comment>
<protein>
    <submittedName>
        <fullName evidence="2">Uncharacterized protein</fullName>
    </submittedName>
</protein>
<feature type="region of interest" description="Disordered" evidence="1">
    <location>
        <begin position="1"/>
        <end position="42"/>
    </location>
</feature>
<dbReference type="Proteomes" id="UP001465976">
    <property type="component" value="Unassembled WGS sequence"/>
</dbReference>
<accession>A0ABR3FLA1</accession>
<keyword evidence="3" id="KW-1185">Reference proteome</keyword>
<sequence length="112" mass="12894">MPPNAPATEAQLRRKGKEKASISPSIDNPFIAQFRPPANETEEERIRRARAFQDAQRVSKEIDESLQETKRHLDRRRRGLKLLLLGTSMYQCDVVVLTSGCFCEQAKRKPER</sequence>
<dbReference type="EMBL" id="JBAHYK010000240">
    <property type="protein sequence ID" value="KAL0576187.1"/>
    <property type="molecule type" value="Genomic_DNA"/>
</dbReference>
<evidence type="ECO:0000256" key="1">
    <source>
        <dbReference type="SAM" id="MobiDB-lite"/>
    </source>
</evidence>
<evidence type="ECO:0000313" key="3">
    <source>
        <dbReference type="Proteomes" id="UP001465976"/>
    </source>
</evidence>
<evidence type="ECO:0000313" key="2">
    <source>
        <dbReference type="EMBL" id="KAL0576187.1"/>
    </source>
</evidence>
<proteinExistence type="predicted"/>
<organism evidence="2 3">
    <name type="scientific">Marasmius crinis-equi</name>
    <dbReference type="NCBI Taxonomy" id="585013"/>
    <lineage>
        <taxon>Eukaryota</taxon>
        <taxon>Fungi</taxon>
        <taxon>Dikarya</taxon>
        <taxon>Basidiomycota</taxon>
        <taxon>Agaricomycotina</taxon>
        <taxon>Agaricomycetes</taxon>
        <taxon>Agaricomycetidae</taxon>
        <taxon>Agaricales</taxon>
        <taxon>Marasmiineae</taxon>
        <taxon>Marasmiaceae</taxon>
        <taxon>Marasmius</taxon>
    </lineage>
</organism>
<gene>
    <name evidence="2" type="ORF">V5O48_005785</name>
</gene>